<dbReference type="EMBL" id="JAGIYQ010000003">
    <property type="protein sequence ID" value="MBP0724656.1"/>
    <property type="molecule type" value="Genomic_DNA"/>
</dbReference>
<reference evidence="8" key="1">
    <citation type="submission" date="2021-04" db="EMBL/GenBank/DDBJ databases">
        <title>Genome seq and assembly of Bacillus sp.</title>
        <authorList>
            <person name="Chhetri G."/>
        </authorList>
    </citation>
    <scope>NUCLEOTIDE SEQUENCE</scope>
    <source>
        <strain evidence="8">RG28</strain>
    </source>
</reference>
<dbReference type="PANTHER" id="PTHR43129:SF1">
    <property type="entry name" value="FOSMIDOMYCIN RESISTANCE PROTEIN"/>
    <property type="match status" value="1"/>
</dbReference>
<name>A0A940NLC5_9BACI</name>
<feature type="transmembrane region" description="Helical" evidence="6">
    <location>
        <begin position="94"/>
        <end position="123"/>
    </location>
</feature>
<dbReference type="PANTHER" id="PTHR43129">
    <property type="entry name" value="FOSMIDOMYCIN RESISTANCE PROTEIN"/>
    <property type="match status" value="1"/>
</dbReference>
<feature type="transmembrane region" description="Helical" evidence="6">
    <location>
        <begin position="144"/>
        <end position="166"/>
    </location>
</feature>
<feature type="transmembrane region" description="Helical" evidence="6">
    <location>
        <begin position="55"/>
        <end position="74"/>
    </location>
</feature>
<dbReference type="Pfam" id="PF07690">
    <property type="entry name" value="MFS_1"/>
    <property type="match status" value="1"/>
</dbReference>
<dbReference type="Gene3D" id="1.20.1250.20">
    <property type="entry name" value="MFS general substrate transporter like domains"/>
    <property type="match status" value="2"/>
</dbReference>
<dbReference type="AlphaFoldDB" id="A0A940NLC5"/>
<proteinExistence type="predicted"/>
<sequence>MQPVSKIQPSSSNSTIYRILFAISLGHLLNDSMQAVVPAIFPILEKSMSLSYTQIGFIAFALNMTSSVMQPVFGVYSDRKPSPFLLPFGMASSLLGMCGLAFSPNFFFVLLSVLFIGLGSAVFHPEGSKVAYLASGAKRGLSQAIYQVGGNFGNSLAPIFTALVFVPFGQKGAAMFTVLAGIGIILLTIVSRWYRDKIKSNALKTKNKTTQSSDKLKIDSKIKFAIILLIFITFARSWYSAGIGNYYQFYLIKEYGLTIKSTQLYIFVFMISGVIGTFFGGPLADRFGKRNIILLSLLGSFPLTVALPHVPLNWVIPLFICIGFISSSSFSVIVVYAQELVPGRVGLVSGLIVGLAFGMGALGAVALGALADSFSLKFIMNFCSFLPLLGVVAFLLPNDKKIRKA</sequence>
<evidence type="ECO:0000313" key="9">
    <source>
        <dbReference type="Proteomes" id="UP000682134"/>
    </source>
</evidence>
<keyword evidence="3 6" id="KW-0812">Transmembrane</keyword>
<evidence type="ECO:0000256" key="2">
    <source>
        <dbReference type="ARBA" id="ARBA00022448"/>
    </source>
</evidence>
<dbReference type="CDD" id="cd17478">
    <property type="entry name" value="MFS_FsR"/>
    <property type="match status" value="1"/>
</dbReference>
<evidence type="ECO:0000259" key="7">
    <source>
        <dbReference type="PROSITE" id="PS50850"/>
    </source>
</evidence>
<keyword evidence="9" id="KW-1185">Reference proteome</keyword>
<comment type="subcellular location">
    <subcellularLocation>
        <location evidence="1">Cell membrane</location>
        <topology evidence="1">Multi-pass membrane protein</topology>
    </subcellularLocation>
</comment>
<feature type="domain" description="Major facilitator superfamily (MFS) profile" evidence="7">
    <location>
        <begin position="19"/>
        <end position="401"/>
    </location>
</feature>
<evidence type="ECO:0000256" key="3">
    <source>
        <dbReference type="ARBA" id="ARBA00022692"/>
    </source>
</evidence>
<feature type="transmembrane region" description="Helical" evidence="6">
    <location>
        <begin position="291"/>
        <end position="308"/>
    </location>
</feature>
<feature type="transmembrane region" description="Helical" evidence="6">
    <location>
        <begin position="314"/>
        <end position="336"/>
    </location>
</feature>
<keyword evidence="4 6" id="KW-1133">Transmembrane helix</keyword>
<feature type="transmembrane region" description="Helical" evidence="6">
    <location>
        <begin position="264"/>
        <end position="284"/>
    </location>
</feature>
<accession>A0A940NLC5</accession>
<comment type="caution">
    <text evidence="8">The sequence shown here is derived from an EMBL/GenBank/DDBJ whole genome shotgun (WGS) entry which is preliminary data.</text>
</comment>
<feature type="transmembrane region" description="Helical" evidence="6">
    <location>
        <begin position="224"/>
        <end position="244"/>
    </location>
</feature>
<dbReference type="SUPFAM" id="SSF103473">
    <property type="entry name" value="MFS general substrate transporter"/>
    <property type="match status" value="1"/>
</dbReference>
<organism evidence="8 9">
    <name type="scientific">Gottfriedia endophytica</name>
    <dbReference type="NCBI Taxonomy" id="2820819"/>
    <lineage>
        <taxon>Bacteria</taxon>
        <taxon>Bacillati</taxon>
        <taxon>Bacillota</taxon>
        <taxon>Bacilli</taxon>
        <taxon>Bacillales</taxon>
        <taxon>Bacillaceae</taxon>
        <taxon>Gottfriedia</taxon>
    </lineage>
</organism>
<evidence type="ECO:0000313" key="8">
    <source>
        <dbReference type="EMBL" id="MBP0724656.1"/>
    </source>
</evidence>
<protein>
    <submittedName>
        <fullName evidence="8">MFS transporter</fullName>
    </submittedName>
</protein>
<evidence type="ECO:0000256" key="5">
    <source>
        <dbReference type="ARBA" id="ARBA00023136"/>
    </source>
</evidence>
<dbReference type="GO" id="GO:0005886">
    <property type="term" value="C:plasma membrane"/>
    <property type="evidence" value="ECO:0007669"/>
    <property type="project" value="UniProtKB-SubCell"/>
</dbReference>
<feature type="transmembrane region" description="Helical" evidence="6">
    <location>
        <begin position="376"/>
        <end position="396"/>
    </location>
</feature>
<dbReference type="Proteomes" id="UP000682134">
    <property type="component" value="Unassembled WGS sequence"/>
</dbReference>
<evidence type="ECO:0000256" key="6">
    <source>
        <dbReference type="SAM" id="Phobius"/>
    </source>
</evidence>
<evidence type="ECO:0000256" key="1">
    <source>
        <dbReference type="ARBA" id="ARBA00004651"/>
    </source>
</evidence>
<dbReference type="InterPro" id="IPR020846">
    <property type="entry name" value="MFS_dom"/>
</dbReference>
<dbReference type="InterPro" id="IPR036259">
    <property type="entry name" value="MFS_trans_sf"/>
</dbReference>
<dbReference type="InterPro" id="IPR011701">
    <property type="entry name" value="MFS"/>
</dbReference>
<dbReference type="RefSeq" id="WP_209403410.1">
    <property type="nucleotide sequence ID" value="NZ_JAGIYQ010000003.1"/>
</dbReference>
<evidence type="ECO:0000256" key="4">
    <source>
        <dbReference type="ARBA" id="ARBA00022989"/>
    </source>
</evidence>
<keyword evidence="2" id="KW-0813">Transport</keyword>
<dbReference type="PROSITE" id="PS50850">
    <property type="entry name" value="MFS"/>
    <property type="match status" value="1"/>
</dbReference>
<dbReference type="GO" id="GO:0022857">
    <property type="term" value="F:transmembrane transporter activity"/>
    <property type="evidence" value="ECO:0007669"/>
    <property type="project" value="InterPro"/>
</dbReference>
<gene>
    <name evidence="8" type="ORF">J5Y03_05575</name>
</gene>
<feature type="transmembrane region" description="Helical" evidence="6">
    <location>
        <begin position="172"/>
        <end position="194"/>
    </location>
</feature>
<keyword evidence="5 6" id="KW-0472">Membrane</keyword>
<feature type="transmembrane region" description="Helical" evidence="6">
    <location>
        <begin position="348"/>
        <end position="370"/>
    </location>
</feature>